<dbReference type="Pfam" id="PF05090">
    <property type="entry name" value="HTTM"/>
    <property type="match status" value="1"/>
</dbReference>
<dbReference type="PANTHER" id="PTHR12639">
    <property type="entry name" value="VITAMIN K-DEPENDENT GAMMA-CARBOXYLASE"/>
    <property type="match status" value="1"/>
</dbReference>
<evidence type="ECO:0000259" key="8">
    <source>
        <dbReference type="SMART" id="SM00752"/>
    </source>
</evidence>
<accession>A0A8S4RCN2</accession>
<keyword evidence="3 7" id="KW-1133">Transmembrane helix</keyword>
<feature type="transmembrane region" description="Helical" evidence="7">
    <location>
        <begin position="37"/>
        <end position="57"/>
    </location>
</feature>
<dbReference type="EMBL" id="CAKXAJ010024911">
    <property type="protein sequence ID" value="CAH2232616.1"/>
    <property type="molecule type" value="Genomic_DNA"/>
</dbReference>
<keyword evidence="6" id="KW-0456">Lyase</keyword>
<dbReference type="InterPro" id="IPR053935">
    <property type="entry name" value="VKGC_lumenal_dom"/>
</dbReference>
<evidence type="ECO:0000313" key="10">
    <source>
        <dbReference type="Proteomes" id="UP000838756"/>
    </source>
</evidence>
<feature type="domain" description="HTTM-like" evidence="8">
    <location>
        <begin position="1"/>
        <end position="240"/>
    </location>
</feature>
<dbReference type="GO" id="GO:0012505">
    <property type="term" value="C:endomembrane system"/>
    <property type="evidence" value="ECO:0007669"/>
    <property type="project" value="UniProtKB-SubCell"/>
</dbReference>
<evidence type="ECO:0000256" key="3">
    <source>
        <dbReference type="ARBA" id="ARBA00022989"/>
    </source>
</evidence>
<protein>
    <submittedName>
        <fullName evidence="9">Jg14809 protein</fullName>
    </submittedName>
</protein>
<evidence type="ECO:0000256" key="4">
    <source>
        <dbReference type="ARBA" id="ARBA00023136"/>
    </source>
</evidence>
<dbReference type="InterPro" id="IPR007782">
    <property type="entry name" value="VKG_COase"/>
</dbReference>
<keyword evidence="2 7" id="KW-0812">Transmembrane</keyword>
<evidence type="ECO:0000256" key="6">
    <source>
        <dbReference type="ARBA" id="ARBA00023239"/>
    </source>
</evidence>
<dbReference type="PANTHER" id="PTHR12639:SF6">
    <property type="entry name" value="VITAMIN K-DEPENDENT GAMMA-CARBOXYLASE"/>
    <property type="match status" value="1"/>
</dbReference>
<evidence type="ECO:0000313" key="9">
    <source>
        <dbReference type="EMBL" id="CAH2232616.1"/>
    </source>
</evidence>
<proteinExistence type="predicted"/>
<dbReference type="AlphaFoldDB" id="A0A8S4RCN2"/>
<organism evidence="9 10">
    <name type="scientific">Pararge aegeria aegeria</name>
    <dbReference type="NCBI Taxonomy" id="348720"/>
    <lineage>
        <taxon>Eukaryota</taxon>
        <taxon>Metazoa</taxon>
        <taxon>Ecdysozoa</taxon>
        <taxon>Arthropoda</taxon>
        <taxon>Hexapoda</taxon>
        <taxon>Insecta</taxon>
        <taxon>Pterygota</taxon>
        <taxon>Neoptera</taxon>
        <taxon>Endopterygota</taxon>
        <taxon>Lepidoptera</taxon>
        <taxon>Glossata</taxon>
        <taxon>Ditrysia</taxon>
        <taxon>Papilionoidea</taxon>
        <taxon>Nymphalidae</taxon>
        <taxon>Satyrinae</taxon>
        <taxon>Satyrini</taxon>
        <taxon>Parargina</taxon>
        <taxon>Pararge</taxon>
    </lineage>
</organism>
<feature type="transmembrane region" description="Helical" evidence="7">
    <location>
        <begin position="64"/>
        <end position="82"/>
    </location>
</feature>
<comment type="caution">
    <text evidence="9">The sequence shown here is derived from an EMBL/GenBank/DDBJ whole genome shotgun (WGS) entry which is preliminary data.</text>
</comment>
<evidence type="ECO:0000256" key="2">
    <source>
        <dbReference type="ARBA" id="ARBA00022692"/>
    </source>
</evidence>
<name>A0A8S4RCN2_9NEOP</name>
<evidence type="ECO:0000256" key="1">
    <source>
        <dbReference type="ARBA" id="ARBA00004127"/>
    </source>
</evidence>
<dbReference type="Proteomes" id="UP000838756">
    <property type="component" value="Unassembled WGS sequence"/>
</dbReference>
<keyword evidence="4 7" id="KW-0472">Membrane</keyword>
<reference evidence="9" key="1">
    <citation type="submission" date="2022-03" db="EMBL/GenBank/DDBJ databases">
        <authorList>
            <person name="Lindestad O."/>
        </authorList>
    </citation>
    <scope>NUCLEOTIDE SEQUENCE</scope>
</reference>
<feature type="transmembrane region" description="Helical" evidence="7">
    <location>
        <begin position="88"/>
        <end position="110"/>
    </location>
</feature>
<dbReference type="InterPro" id="IPR011020">
    <property type="entry name" value="HTTM-like"/>
</dbReference>
<evidence type="ECO:0000256" key="7">
    <source>
        <dbReference type="SAM" id="Phobius"/>
    </source>
</evidence>
<dbReference type="GO" id="GO:0008488">
    <property type="term" value="F:gamma-glutamyl carboxylase activity"/>
    <property type="evidence" value="ECO:0007669"/>
    <property type="project" value="InterPro"/>
</dbReference>
<dbReference type="SMART" id="SM00752">
    <property type="entry name" value="HTTM"/>
    <property type="match status" value="1"/>
</dbReference>
<feature type="transmembrane region" description="Helical" evidence="7">
    <location>
        <begin position="177"/>
        <end position="197"/>
    </location>
</feature>
<dbReference type="Pfam" id="PF22777">
    <property type="entry name" value="VKGC_lumenal_dom"/>
    <property type="match status" value="1"/>
</dbReference>
<gene>
    <name evidence="9" type="primary">jg14809</name>
    <name evidence="9" type="ORF">PAEG_LOCUS10845</name>
</gene>
<dbReference type="InterPro" id="IPR053934">
    <property type="entry name" value="HTTM_dom"/>
</dbReference>
<keyword evidence="10" id="KW-1185">Reference proteome</keyword>
<comment type="subcellular location">
    <subcellularLocation>
        <location evidence="1">Endomembrane system</location>
        <topology evidence="1">Multi-pass membrane protein</topology>
    </subcellularLocation>
</comment>
<feature type="transmembrane region" description="Helical" evidence="7">
    <location>
        <begin position="122"/>
        <end position="139"/>
    </location>
</feature>
<sequence>MLFDIPDERGGAMMEQRWGNPLMCHFPLIPIIRAVPMPYMALVYAALWFGALGIALGYRYRLSAWLFTICYWYLFLIEKSFWNNHSYLFGLVGLLLACTEANCYWSLDVYLGYCKSRKTVPYWNYFILKYQFFILYFMAGMKKGTVEWLTGYSVQNLSEHWVFNPFKLILTTAQTDYLIVHWFVFVFDLTVALWMMWSRTRHVAMVFCALFHLMNSRLFSIGMFPWVCLATMPLFYPFDWPKLITSYAETQAAKVKGVFRKYICSSVLNSNYIQCPSYTLQKQFTAEEKTDEGSDKNNVLNGEAEKINSDNELKDLEQKTNNERPQHKHDWKVVKKYITLAFIGFHILTQAFLPYSHFITKGYNNWTKGLYGYSWDMMIHTWNIESVVVKVVDNINQEEFFIDPSFYTPNDRWTRHGDMVHQYAQCLKERVGILGNHDFYFNLSVYVDVWCSMNGRFTQRMFDYKVDLLETPWSPFQPISYLMPLLDEALSWRDVLREKEKDVHSWNNYSDVVFIADFPGYDQEKYLPPELTNITITVLNGTVAFQPELSRYMNAQSYRVKNGEHIKLEPGTSHKIINIGASPAFYMYTFANGSEALNFKDSPPKPKLPIRQELLRRLRNMVKFARIVGAKVFEVFIQLKFCS</sequence>
<evidence type="ECO:0000256" key="5">
    <source>
        <dbReference type="ARBA" id="ARBA00023157"/>
    </source>
</evidence>
<feature type="transmembrane region" description="Helical" evidence="7">
    <location>
        <begin position="218"/>
        <end position="236"/>
    </location>
</feature>
<keyword evidence="5" id="KW-1015">Disulfide bond</keyword>
<dbReference type="OrthoDB" id="206689at2759"/>
<dbReference type="GO" id="GO:0019842">
    <property type="term" value="F:vitamin binding"/>
    <property type="evidence" value="ECO:0007669"/>
    <property type="project" value="TreeGrafter"/>
</dbReference>